<feature type="region of interest" description="Disordered" evidence="6">
    <location>
        <begin position="463"/>
        <end position="492"/>
    </location>
</feature>
<feature type="compositionally biased region" description="Basic and acidic residues" evidence="6">
    <location>
        <begin position="527"/>
        <end position="536"/>
    </location>
</feature>
<dbReference type="InterPro" id="IPR012337">
    <property type="entry name" value="RNaseH-like_sf"/>
</dbReference>
<keyword evidence="4" id="KW-0862">Zinc</keyword>
<reference evidence="7" key="1">
    <citation type="submission" date="2021-02" db="EMBL/GenBank/DDBJ databases">
        <authorList>
            <person name="Nowell W R."/>
        </authorList>
    </citation>
    <scope>NUCLEOTIDE SEQUENCE</scope>
    <source>
        <strain evidence="7">Ploen Becks lab</strain>
    </source>
</reference>
<dbReference type="AlphaFoldDB" id="A0A814RA88"/>
<evidence type="ECO:0000256" key="3">
    <source>
        <dbReference type="ARBA" id="ARBA00022771"/>
    </source>
</evidence>
<evidence type="ECO:0000256" key="2">
    <source>
        <dbReference type="ARBA" id="ARBA00022723"/>
    </source>
</evidence>
<keyword evidence="8" id="KW-1185">Reference proteome</keyword>
<protein>
    <submittedName>
        <fullName evidence="7">Uncharacterized protein</fullName>
    </submittedName>
</protein>
<evidence type="ECO:0000313" key="7">
    <source>
        <dbReference type="EMBL" id="CAF1130762.1"/>
    </source>
</evidence>
<dbReference type="PANTHER" id="PTHR46481:SF10">
    <property type="entry name" value="ZINC FINGER BED DOMAIN-CONTAINING PROTEIN 39"/>
    <property type="match status" value="1"/>
</dbReference>
<dbReference type="SUPFAM" id="SSF53098">
    <property type="entry name" value="Ribonuclease H-like"/>
    <property type="match status" value="1"/>
</dbReference>
<dbReference type="PANTHER" id="PTHR46481">
    <property type="entry name" value="ZINC FINGER BED DOMAIN-CONTAINING PROTEIN 4"/>
    <property type="match status" value="1"/>
</dbReference>
<keyword evidence="5" id="KW-0539">Nucleus</keyword>
<sequence>MLDSEDDDDSSQTQENSNIVLSNYSKKKQIALNNKLIDFIVGNNLPISIVKSEEFKVLFKEACPSYILPCRQTITQNLIPEKYECIKQKLSLELRDLRFVSLTTDCWTSNSNNPYLCVTVHFVNSNFQFVSRLLCLEYLEQEHKADYLNEKLDSIIKDWNLDEKVFKIVADSGSNIKSALTKRGWYVPCTAHKLNLSANDVLREKKIKIKYDKNGNDQYYIKDFDDDGVLRQKEITYEEAKILESVNIFKKDLNEIISKVRKLVGSFKHSYLLTKNLREKQEIMNYETKIKLIQEVPTRWNSTFDMIESVVLNKDAILSMSYESFNSVIKDKVPSHVEFTIIEEYCLLFEKIKDLTEILSGSNYTTISIVFPAIFTLVNYELDCLDLRTYEIKKLKTELVNSLKGRFSFVLNSDLYLAATFLNIKYKNLTFVKDLKLRESYLTRAKQFIIDIYNENFNTRQSQISSSPLSNISNSTPISSESSSSNISSIGNRSSTQQSLILEEKNLPNTPVSSFQNRSRSKKQNRYRKDNFLNKI</sequence>
<dbReference type="SUPFAM" id="SSF140996">
    <property type="entry name" value="Hermes dimerisation domain"/>
    <property type="match status" value="1"/>
</dbReference>
<evidence type="ECO:0000256" key="4">
    <source>
        <dbReference type="ARBA" id="ARBA00022833"/>
    </source>
</evidence>
<keyword evidence="3" id="KW-0863">Zinc-finger</keyword>
<evidence type="ECO:0000313" key="8">
    <source>
        <dbReference type="Proteomes" id="UP000663879"/>
    </source>
</evidence>
<organism evidence="7 8">
    <name type="scientific">Brachionus calyciflorus</name>
    <dbReference type="NCBI Taxonomy" id="104777"/>
    <lineage>
        <taxon>Eukaryota</taxon>
        <taxon>Metazoa</taxon>
        <taxon>Spiralia</taxon>
        <taxon>Gnathifera</taxon>
        <taxon>Rotifera</taxon>
        <taxon>Eurotatoria</taxon>
        <taxon>Monogononta</taxon>
        <taxon>Pseudotrocha</taxon>
        <taxon>Ploima</taxon>
        <taxon>Brachionidae</taxon>
        <taxon>Brachionus</taxon>
    </lineage>
</organism>
<gene>
    <name evidence="7" type="ORF">OXX778_LOCUS22462</name>
</gene>
<evidence type="ECO:0000256" key="1">
    <source>
        <dbReference type="ARBA" id="ARBA00004123"/>
    </source>
</evidence>
<dbReference type="GO" id="GO:0005634">
    <property type="term" value="C:nucleus"/>
    <property type="evidence" value="ECO:0007669"/>
    <property type="project" value="UniProtKB-SubCell"/>
</dbReference>
<proteinExistence type="predicted"/>
<dbReference type="Proteomes" id="UP000663879">
    <property type="component" value="Unassembled WGS sequence"/>
</dbReference>
<comment type="caution">
    <text evidence="7">The sequence shown here is derived from an EMBL/GenBank/DDBJ whole genome shotgun (WGS) entry which is preliminary data.</text>
</comment>
<dbReference type="OrthoDB" id="117690at2759"/>
<accession>A0A814RA88</accession>
<evidence type="ECO:0000256" key="6">
    <source>
        <dbReference type="SAM" id="MobiDB-lite"/>
    </source>
</evidence>
<evidence type="ECO:0000256" key="5">
    <source>
        <dbReference type="ARBA" id="ARBA00023242"/>
    </source>
</evidence>
<feature type="non-terminal residue" evidence="7">
    <location>
        <position position="1"/>
    </location>
</feature>
<comment type="subcellular location">
    <subcellularLocation>
        <location evidence="1">Nucleus</location>
    </subcellularLocation>
</comment>
<feature type="region of interest" description="Disordered" evidence="6">
    <location>
        <begin position="509"/>
        <end position="536"/>
    </location>
</feature>
<dbReference type="EMBL" id="CAJNOC010009582">
    <property type="protein sequence ID" value="CAF1130762.1"/>
    <property type="molecule type" value="Genomic_DNA"/>
</dbReference>
<feature type="compositionally biased region" description="Polar residues" evidence="6">
    <location>
        <begin position="509"/>
        <end position="518"/>
    </location>
</feature>
<keyword evidence="2" id="KW-0479">Metal-binding</keyword>
<dbReference type="InterPro" id="IPR052035">
    <property type="entry name" value="ZnF_BED_domain_contain"/>
</dbReference>
<name>A0A814RA88_9BILA</name>
<dbReference type="GO" id="GO:0008270">
    <property type="term" value="F:zinc ion binding"/>
    <property type="evidence" value="ECO:0007669"/>
    <property type="project" value="UniProtKB-KW"/>
</dbReference>